<keyword evidence="2" id="KW-1185">Reference proteome</keyword>
<dbReference type="RefSeq" id="WP_227775984.1">
    <property type="nucleotide sequence ID" value="NZ_BAABKX010000001.1"/>
</dbReference>
<sequence>MVLGSPGAGKTTFAKRLGRALDRPVTHLDARFWEPGWEKPNRDDWEETHRNLIERPKWILDGNYGSTIDTRIDAADTVIFLSVPRYVCLYRILERWFRNRGGTRADMAEGCEEKVDTEFLRYVWNFPAEKIPAMERKFERTGEDTAVIRLHSNAEWDAFLARLEG</sequence>
<reference evidence="1 2" key="1">
    <citation type="journal article" date="2019" name="Int. J. Syst. Evol. Microbiol.">
        <title>The Global Catalogue of Microorganisms (GCM) 10K type strain sequencing project: providing services to taxonomists for standard genome sequencing and annotation.</title>
        <authorList>
            <consortium name="The Broad Institute Genomics Platform"/>
            <consortium name="The Broad Institute Genome Sequencing Center for Infectious Disease"/>
            <person name="Wu L."/>
            <person name="Ma J."/>
        </authorList>
    </citation>
    <scope>NUCLEOTIDE SEQUENCE [LARGE SCALE GENOMIC DNA]</scope>
    <source>
        <strain evidence="1 2">JCM 17504</strain>
    </source>
</reference>
<dbReference type="GeneID" id="68611770"/>
<protein>
    <submittedName>
        <fullName evidence="1">DNA topology modulation protein</fullName>
    </submittedName>
</protein>
<dbReference type="PANTHER" id="PTHR37816">
    <property type="entry name" value="YALI0E33011P"/>
    <property type="match status" value="1"/>
</dbReference>
<dbReference type="Gene3D" id="3.40.50.300">
    <property type="entry name" value="P-loop containing nucleotide triphosphate hydrolases"/>
    <property type="match status" value="1"/>
</dbReference>
<dbReference type="InterPro" id="IPR052922">
    <property type="entry name" value="Cytidylate_Kinase-2"/>
</dbReference>
<comment type="caution">
    <text evidence="1">The sequence shown here is derived from an EMBL/GenBank/DDBJ whole genome shotgun (WGS) entry which is preliminary data.</text>
</comment>
<dbReference type="Proteomes" id="UP001501729">
    <property type="component" value="Unassembled WGS sequence"/>
</dbReference>
<dbReference type="SUPFAM" id="SSF52540">
    <property type="entry name" value="P-loop containing nucleoside triphosphate hydrolases"/>
    <property type="match status" value="1"/>
</dbReference>
<name>A0AAV3UDM1_9EURY</name>
<dbReference type="EMBL" id="BAABKX010000001">
    <property type="protein sequence ID" value="GAA5044891.1"/>
    <property type="molecule type" value="Genomic_DNA"/>
</dbReference>
<dbReference type="InterPro" id="IPR027417">
    <property type="entry name" value="P-loop_NTPase"/>
</dbReference>
<accession>A0AAV3UDM1</accession>
<dbReference type="PANTHER" id="PTHR37816:SF3">
    <property type="entry name" value="MODULATES DNA TOPOLOGY"/>
    <property type="match status" value="1"/>
</dbReference>
<organism evidence="1 2">
    <name type="scientific">Haladaptatus pallidirubidus</name>
    <dbReference type="NCBI Taxonomy" id="1008152"/>
    <lineage>
        <taxon>Archaea</taxon>
        <taxon>Methanobacteriati</taxon>
        <taxon>Methanobacteriota</taxon>
        <taxon>Stenosarchaea group</taxon>
        <taxon>Halobacteria</taxon>
        <taxon>Halobacteriales</taxon>
        <taxon>Haladaptataceae</taxon>
        <taxon>Haladaptatus</taxon>
    </lineage>
</organism>
<dbReference type="AlphaFoldDB" id="A0AAV3UDM1"/>
<proteinExistence type="predicted"/>
<gene>
    <name evidence="1" type="ORF">GCM10025751_11970</name>
</gene>
<evidence type="ECO:0000313" key="2">
    <source>
        <dbReference type="Proteomes" id="UP001501729"/>
    </source>
</evidence>
<evidence type="ECO:0000313" key="1">
    <source>
        <dbReference type="EMBL" id="GAA5044891.1"/>
    </source>
</evidence>